<dbReference type="SUPFAM" id="SSF55826">
    <property type="entry name" value="YbaK/ProRS associated domain"/>
    <property type="match status" value="1"/>
</dbReference>
<evidence type="ECO:0000313" key="3">
    <source>
        <dbReference type="Proteomes" id="UP000230557"/>
    </source>
</evidence>
<gene>
    <name evidence="2" type="ORF">COT91_03090</name>
</gene>
<dbReference type="EMBL" id="PFAJ01000043">
    <property type="protein sequence ID" value="PIR97120.1"/>
    <property type="molecule type" value="Genomic_DNA"/>
</dbReference>
<dbReference type="AlphaFoldDB" id="A0A2H0VFQ2"/>
<name>A0A2H0VFQ2_9BACT</name>
<dbReference type="InterPro" id="IPR036754">
    <property type="entry name" value="YbaK/aa-tRNA-synt-asso_dom_sf"/>
</dbReference>
<dbReference type="Pfam" id="PF04073">
    <property type="entry name" value="tRNA_edit"/>
    <property type="match status" value="1"/>
</dbReference>
<organism evidence="2 3">
    <name type="scientific">Candidatus Doudnabacteria bacterium CG10_big_fil_rev_8_21_14_0_10_41_10</name>
    <dbReference type="NCBI Taxonomy" id="1974551"/>
    <lineage>
        <taxon>Bacteria</taxon>
        <taxon>Candidatus Doudnaibacteriota</taxon>
    </lineage>
</organism>
<sequence length="165" mass="18608">MKAKKIKHAIDKKLEDFLKKAKAKFQIIEHKVVYTAQDAAQTTKKKLKDISKVVLIKADKDFLLVVVPSGKYVDLKAVKKAVQAKKVKMATEKDITKYLKTKVSLLHPFASLYKTKMETLLDKSLVKAKKMITSAGSYTVSIEINPKDFIKHTNPIKGSFSKSKK</sequence>
<reference evidence="3" key="1">
    <citation type="submission" date="2017-09" db="EMBL/GenBank/DDBJ databases">
        <title>Depth-based differentiation of microbial function through sediment-hosted aquifers and enrichment of novel symbionts in the deep terrestrial subsurface.</title>
        <authorList>
            <person name="Probst A.J."/>
            <person name="Ladd B."/>
            <person name="Jarett J.K."/>
            <person name="Geller-Mcgrath D.E."/>
            <person name="Sieber C.M.K."/>
            <person name="Emerson J.B."/>
            <person name="Anantharaman K."/>
            <person name="Thomas B.C."/>
            <person name="Malmstrom R."/>
            <person name="Stieglmeier M."/>
            <person name="Klingl A."/>
            <person name="Woyke T."/>
            <person name="Ryan C.M."/>
            <person name="Banfield J.F."/>
        </authorList>
    </citation>
    <scope>NUCLEOTIDE SEQUENCE [LARGE SCALE GENOMIC DNA]</scope>
</reference>
<protein>
    <recommendedName>
        <fullName evidence="1">YbaK/aminoacyl-tRNA synthetase-associated domain-containing protein</fullName>
    </recommendedName>
</protein>
<dbReference type="GO" id="GO:0002161">
    <property type="term" value="F:aminoacyl-tRNA deacylase activity"/>
    <property type="evidence" value="ECO:0007669"/>
    <property type="project" value="InterPro"/>
</dbReference>
<accession>A0A2H0VFQ2</accession>
<evidence type="ECO:0000259" key="1">
    <source>
        <dbReference type="Pfam" id="PF04073"/>
    </source>
</evidence>
<comment type="caution">
    <text evidence="2">The sequence shown here is derived from an EMBL/GenBank/DDBJ whole genome shotgun (WGS) entry which is preliminary data.</text>
</comment>
<dbReference type="InterPro" id="IPR007214">
    <property type="entry name" value="YbaK/aa-tRNA-synth-assoc-dom"/>
</dbReference>
<dbReference type="Gene3D" id="3.90.960.10">
    <property type="entry name" value="YbaK/aminoacyl-tRNA synthetase-associated domain"/>
    <property type="match status" value="1"/>
</dbReference>
<dbReference type="CDD" id="cd04332">
    <property type="entry name" value="YbaK_like"/>
    <property type="match status" value="1"/>
</dbReference>
<dbReference type="Proteomes" id="UP000230557">
    <property type="component" value="Unassembled WGS sequence"/>
</dbReference>
<evidence type="ECO:0000313" key="2">
    <source>
        <dbReference type="EMBL" id="PIR97120.1"/>
    </source>
</evidence>
<proteinExistence type="predicted"/>
<feature type="domain" description="YbaK/aminoacyl-tRNA synthetase-associated" evidence="1">
    <location>
        <begin position="30"/>
        <end position="151"/>
    </location>
</feature>